<dbReference type="Ensembl" id="ENSUAMT00000012211.1">
    <property type="protein sequence ID" value="ENSUAMP00000010861.1"/>
    <property type="gene ID" value="ENSUAMG00000008891.1"/>
</dbReference>
<reference evidence="2" key="2">
    <citation type="submission" date="2025-08" db="UniProtKB">
        <authorList>
            <consortium name="Ensembl"/>
        </authorList>
    </citation>
    <scope>IDENTIFICATION</scope>
</reference>
<protein>
    <submittedName>
        <fullName evidence="2">Uncharacterized protein</fullName>
    </submittedName>
</protein>
<name>A0A452QYA2_URSAM</name>
<dbReference type="Proteomes" id="UP000291022">
    <property type="component" value="Unassembled WGS sequence"/>
</dbReference>
<evidence type="ECO:0000313" key="2">
    <source>
        <dbReference type="Ensembl" id="ENSUAMP00000010861.1"/>
    </source>
</evidence>
<dbReference type="GeneTree" id="ENSGT00900000143351"/>
<reference evidence="2" key="3">
    <citation type="submission" date="2025-09" db="UniProtKB">
        <authorList>
            <consortium name="Ensembl"/>
        </authorList>
    </citation>
    <scope>IDENTIFICATION</scope>
</reference>
<keyword evidence="3" id="KW-1185">Reference proteome</keyword>
<feature type="compositionally biased region" description="Basic and acidic residues" evidence="1">
    <location>
        <begin position="91"/>
        <end position="102"/>
    </location>
</feature>
<reference evidence="3" key="1">
    <citation type="submission" date="2016-06" db="EMBL/GenBank/DDBJ databases">
        <title>De novo assembly and RNA-Seq shows season-dependent expression and editing in black bear kidneys.</title>
        <authorList>
            <person name="Korstanje R."/>
            <person name="Srivastava A."/>
            <person name="Sarsani V.K."/>
            <person name="Sheehan S.M."/>
            <person name="Seger R.L."/>
            <person name="Barter M.E."/>
            <person name="Lindqvist C."/>
            <person name="Brody L.C."/>
            <person name="Mullikin J.C."/>
        </authorList>
    </citation>
    <scope>NUCLEOTIDE SEQUENCE [LARGE SCALE GENOMIC DNA]</scope>
</reference>
<dbReference type="AlphaFoldDB" id="A0A452QYA2"/>
<proteinExistence type="predicted"/>
<feature type="region of interest" description="Disordered" evidence="1">
    <location>
        <begin position="20"/>
        <end position="102"/>
    </location>
</feature>
<accession>A0A452QYA2</accession>
<evidence type="ECO:0000313" key="3">
    <source>
        <dbReference type="Proteomes" id="UP000291022"/>
    </source>
</evidence>
<dbReference type="OMA" id="NQEPRAP"/>
<sequence length="102" mass="10328">MWVPGDIVSTLLQGHGASRAGFGVAASGGRGGFPAWDAAAGLAPQERQPRATAQRGAHGPCADLAPGRNQGQGRLTANQEPRAPQGTESESGTRLRGEGRGS</sequence>
<evidence type="ECO:0000256" key="1">
    <source>
        <dbReference type="SAM" id="MobiDB-lite"/>
    </source>
</evidence>
<organism evidence="2 3">
    <name type="scientific">Ursus americanus</name>
    <name type="common">American black bear</name>
    <name type="synonym">Euarctos americanus</name>
    <dbReference type="NCBI Taxonomy" id="9643"/>
    <lineage>
        <taxon>Eukaryota</taxon>
        <taxon>Metazoa</taxon>
        <taxon>Chordata</taxon>
        <taxon>Craniata</taxon>
        <taxon>Vertebrata</taxon>
        <taxon>Euteleostomi</taxon>
        <taxon>Mammalia</taxon>
        <taxon>Eutheria</taxon>
        <taxon>Laurasiatheria</taxon>
        <taxon>Carnivora</taxon>
        <taxon>Caniformia</taxon>
        <taxon>Ursidae</taxon>
        <taxon>Ursus</taxon>
    </lineage>
</organism>
<feature type="compositionally biased region" description="Polar residues" evidence="1">
    <location>
        <begin position="69"/>
        <end position="79"/>
    </location>
</feature>